<evidence type="ECO:0000313" key="2">
    <source>
        <dbReference type="Proteomes" id="UP000000602"/>
    </source>
</evidence>
<dbReference type="AlphaFoldDB" id="Q6ARN4"/>
<dbReference type="OrthoDB" id="5432511at2"/>
<evidence type="ECO:0000313" key="1">
    <source>
        <dbReference type="EMBL" id="CAG34991.1"/>
    </source>
</evidence>
<dbReference type="Proteomes" id="UP000000602">
    <property type="component" value="Chromosome"/>
</dbReference>
<gene>
    <name evidence="1" type="ordered locus">DP0262</name>
</gene>
<dbReference type="EMBL" id="CR522870">
    <property type="protein sequence ID" value="CAG34991.1"/>
    <property type="molecule type" value="Genomic_DNA"/>
</dbReference>
<dbReference type="RefSeq" id="WP_011187507.1">
    <property type="nucleotide sequence ID" value="NC_006138.1"/>
</dbReference>
<name>Q6ARN4_DESPS</name>
<proteinExistence type="predicted"/>
<dbReference type="KEGG" id="dps:DP0262"/>
<keyword evidence="2" id="KW-1185">Reference proteome</keyword>
<reference evidence="2" key="1">
    <citation type="journal article" date="2004" name="Environ. Microbiol.">
        <title>The genome of Desulfotalea psychrophila, a sulfate-reducing bacterium from permanently cold Arctic sediments.</title>
        <authorList>
            <person name="Rabus R."/>
            <person name="Ruepp A."/>
            <person name="Frickey T."/>
            <person name="Rattei T."/>
            <person name="Fartmann B."/>
            <person name="Stark M."/>
            <person name="Bauer M."/>
            <person name="Zibat A."/>
            <person name="Lombardot T."/>
            <person name="Becker I."/>
            <person name="Amann J."/>
            <person name="Gellner K."/>
            <person name="Teeling H."/>
            <person name="Leuschner W.D."/>
            <person name="Gloeckner F.-O."/>
            <person name="Lupas A.N."/>
            <person name="Amann R."/>
            <person name="Klenk H.-P."/>
        </authorList>
    </citation>
    <scope>NUCLEOTIDE SEQUENCE [LARGE SCALE GENOMIC DNA]</scope>
    <source>
        <strain evidence="2">DSM 12343 / LSv54</strain>
    </source>
</reference>
<accession>Q6ARN4</accession>
<organism evidence="1 2">
    <name type="scientific">Desulfotalea psychrophila (strain LSv54 / DSM 12343)</name>
    <dbReference type="NCBI Taxonomy" id="177439"/>
    <lineage>
        <taxon>Bacteria</taxon>
        <taxon>Pseudomonadati</taxon>
        <taxon>Thermodesulfobacteriota</taxon>
        <taxon>Desulfobulbia</taxon>
        <taxon>Desulfobulbales</taxon>
        <taxon>Desulfocapsaceae</taxon>
        <taxon>Desulfotalea</taxon>
    </lineage>
</organism>
<sequence length="108" mass="12065">MQAGKNCGENLSAIWYQYEVCPGAESLEAQRWKAGLVNMIVFAASDEEGRVLCGRYAARHDWQIIVLKRAGIISTEHLARMEGVFQALYRQAELSGIAARFDGWQLSS</sequence>
<dbReference type="STRING" id="177439.DP0262"/>
<dbReference type="HOGENOM" id="CLU_2192794_0_0_7"/>
<protein>
    <submittedName>
        <fullName evidence="1">Uncharacterized protein</fullName>
    </submittedName>
</protein>